<keyword evidence="8" id="KW-1185">Reference proteome</keyword>
<keyword evidence="2 5" id="KW-0812">Transmembrane</keyword>
<gene>
    <name evidence="7" type="ORF">BCY89_14965</name>
</gene>
<feature type="transmembrane region" description="Helical" evidence="5">
    <location>
        <begin position="344"/>
        <end position="363"/>
    </location>
</feature>
<dbReference type="EMBL" id="MCAQ01000027">
    <property type="protein sequence ID" value="RKF32476.1"/>
    <property type="molecule type" value="Genomic_DNA"/>
</dbReference>
<feature type="transmembrane region" description="Helical" evidence="5">
    <location>
        <begin position="150"/>
        <end position="171"/>
    </location>
</feature>
<proteinExistence type="predicted"/>
<evidence type="ECO:0000256" key="3">
    <source>
        <dbReference type="ARBA" id="ARBA00022989"/>
    </source>
</evidence>
<dbReference type="GO" id="GO:0016020">
    <property type="term" value="C:membrane"/>
    <property type="evidence" value="ECO:0007669"/>
    <property type="project" value="UniProtKB-SubCell"/>
</dbReference>
<evidence type="ECO:0000256" key="4">
    <source>
        <dbReference type="ARBA" id="ARBA00023136"/>
    </source>
</evidence>
<keyword evidence="4 5" id="KW-0472">Membrane</keyword>
<feature type="transmembrane region" description="Helical" evidence="5">
    <location>
        <begin position="90"/>
        <end position="109"/>
    </location>
</feature>
<feature type="transmembrane region" description="Helical" evidence="5">
    <location>
        <begin position="250"/>
        <end position="266"/>
    </location>
</feature>
<dbReference type="Proteomes" id="UP000286402">
    <property type="component" value="Unassembled WGS sequence"/>
</dbReference>
<feature type="domain" description="O-antigen ligase-related" evidence="6">
    <location>
        <begin position="234"/>
        <end position="356"/>
    </location>
</feature>
<sequence>MIRIDSFSILISNDIFIPVLLEKIKIMDKLIYFITFFIYQGYYAGLAIIISLGLTSLSRFYSIPLRILTLIAMTYVISKNYRRLFSKRNKGVMFIVVIFWILYFLKIIYHVNMGYSLFRPSGLEYMFYAIAFCVFPFFTYASIDFSKYKMTILNSMIFSGFVFGLVCLYLYKDVLSMGVGRISNLKYIDQNASDTLNPLALSYGGVLTLVLCLYKLIYIPLKGWSEKIYIYITIGLSLVLFFLGASRGSMIALVLSAGLFLYFGSFKVRTRALLAIIVSLPILIYGAVLSGSNIFSRLEETVESGNVGRGELWEDAWNEFALHPFLGNRIEVGFYPHNMFLETLMSTGIVGFVLLIIILFKGYKKIWFKSKKDVAYLIPFIIANQAISQHIVTGALYFSILVFFSMGLAFGEGD</sequence>
<feature type="transmembrane region" description="Helical" evidence="5">
    <location>
        <begin position="228"/>
        <end position="244"/>
    </location>
</feature>
<feature type="transmembrane region" description="Helical" evidence="5">
    <location>
        <begin position="60"/>
        <end position="78"/>
    </location>
</feature>
<dbReference type="Pfam" id="PF04932">
    <property type="entry name" value="Wzy_C"/>
    <property type="match status" value="1"/>
</dbReference>
<dbReference type="AlphaFoldDB" id="A0A420FHS2"/>
<feature type="transmembrane region" description="Helical" evidence="5">
    <location>
        <begin position="273"/>
        <end position="295"/>
    </location>
</feature>
<feature type="transmembrane region" description="Helical" evidence="5">
    <location>
        <begin position="200"/>
        <end position="221"/>
    </location>
</feature>
<evidence type="ECO:0000313" key="8">
    <source>
        <dbReference type="Proteomes" id="UP000286402"/>
    </source>
</evidence>
<name>A0A420FHS2_9SPHI</name>
<feature type="transmembrane region" description="Helical" evidence="5">
    <location>
        <begin position="125"/>
        <end position="143"/>
    </location>
</feature>
<dbReference type="PANTHER" id="PTHR37422:SF13">
    <property type="entry name" value="LIPOPOLYSACCHARIDE BIOSYNTHESIS PROTEIN PA4999-RELATED"/>
    <property type="match status" value="1"/>
</dbReference>
<evidence type="ECO:0000259" key="6">
    <source>
        <dbReference type="Pfam" id="PF04932"/>
    </source>
</evidence>
<organism evidence="7 8">
    <name type="scientific">Sphingobacterium siyangense</name>
    <dbReference type="NCBI Taxonomy" id="459529"/>
    <lineage>
        <taxon>Bacteria</taxon>
        <taxon>Pseudomonadati</taxon>
        <taxon>Bacteroidota</taxon>
        <taxon>Sphingobacteriia</taxon>
        <taxon>Sphingobacteriales</taxon>
        <taxon>Sphingobacteriaceae</taxon>
        <taxon>Sphingobacterium</taxon>
    </lineage>
</organism>
<evidence type="ECO:0000256" key="1">
    <source>
        <dbReference type="ARBA" id="ARBA00004141"/>
    </source>
</evidence>
<feature type="transmembrane region" description="Helical" evidence="5">
    <location>
        <begin position="391"/>
        <end position="411"/>
    </location>
</feature>
<comment type="subcellular location">
    <subcellularLocation>
        <location evidence="1">Membrane</location>
        <topology evidence="1">Multi-pass membrane protein</topology>
    </subcellularLocation>
</comment>
<feature type="transmembrane region" description="Helical" evidence="5">
    <location>
        <begin position="30"/>
        <end position="54"/>
    </location>
</feature>
<evidence type="ECO:0000256" key="5">
    <source>
        <dbReference type="SAM" id="Phobius"/>
    </source>
</evidence>
<comment type="caution">
    <text evidence="7">The sequence shown here is derived from an EMBL/GenBank/DDBJ whole genome shotgun (WGS) entry which is preliminary data.</text>
</comment>
<evidence type="ECO:0000313" key="7">
    <source>
        <dbReference type="EMBL" id="RKF32476.1"/>
    </source>
</evidence>
<keyword evidence="3 5" id="KW-1133">Transmembrane helix</keyword>
<accession>A0A420FHS2</accession>
<dbReference type="PANTHER" id="PTHR37422">
    <property type="entry name" value="TEICHURONIC ACID BIOSYNTHESIS PROTEIN TUAE"/>
    <property type="match status" value="1"/>
</dbReference>
<protein>
    <recommendedName>
        <fullName evidence="6">O-antigen ligase-related domain-containing protein</fullName>
    </recommendedName>
</protein>
<reference evidence="7 8" key="1">
    <citation type="submission" date="2016-07" db="EMBL/GenBank/DDBJ databases">
        <title>Genome analysis of Sphingobacterium siyangense T12B17.</title>
        <authorList>
            <person name="Xu D."/>
            <person name="Su Y."/>
            <person name="Zheng S."/>
        </authorList>
    </citation>
    <scope>NUCLEOTIDE SEQUENCE [LARGE SCALE GENOMIC DNA]</scope>
    <source>
        <strain evidence="7 8">T12B17</strain>
    </source>
</reference>
<dbReference type="InterPro" id="IPR007016">
    <property type="entry name" value="O-antigen_ligase-rel_domated"/>
</dbReference>
<evidence type="ECO:0000256" key="2">
    <source>
        <dbReference type="ARBA" id="ARBA00022692"/>
    </source>
</evidence>
<dbReference type="InterPro" id="IPR051533">
    <property type="entry name" value="WaaL-like"/>
</dbReference>